<dbReference type="PANTHER" id="PTHR10543">
    <property type="entry name" value="BETA-CAROTENE DIOXYGENASE"/>
    <property type="match status" value="1"/>
</dbReference>
<comment type="cofactor">
    <cofactor evidence="1">
        <name>Fe(2+)</name>
        <dbReference type="ChEBI" id="CHEBI:29033"/>
    </cofactor>
</comment>
<evidence type="ECO:0000256" key="2">
    <source>
        <dbReference type="ARBA" id="ARBA00006787"/>
    </source>
</evidence>
<dbReference type="Proteomes" id="UP000572540">
    <property type="component" value="Unassembled WGS sequence"/>
</dbReference>
<dbReference type="AlphaFoldDB" id="A0A7Y9W5U8"/>
<sequence length="229" mass="24726">MNAGATAPVVDEVDLIDLPVAGTLPPELNGVLMRNGPNPLSGRFAGNDVLSWWPEAAMLHAISFQQGRALRYCNRWARTKRWAQARDFADVSPVLDTNPNVNVLVHGGEILALAEGGAPLAITAGLATLGAAPLSSGPDARHDRASQSRSANRRTDDVSRRLGKTVAALRRDRCARQHDSRDGNRIAIPVSFDDARHGDHGDAQHSVRPQRRVRLFDVVARLSDAFALA</sequence>
<reference evidence="7 8" key="1">
    <citation type="submission" date="2020-07" db="EMBL/GenBank/DDBJ databases">
        <title>Exploring microbial biodiversity for novel pathways involved in the catabolism of aromatic compounds derived from lignin.</title>
        <authorList>
            <person name="Elkins J."/>
        </authorList>
    </citation>
    <scope>NUCLEOTIDE SEQUENCE [LARGE SCALE GENOMIC DNA]</scope>
    <source>
        <strain evidence="7 8">H2C3B</strain>
    </source>
</reference>
<dbReference type="GO" id="GO:0010436">
    <property type="term" value="F:carotenoid dioxygenase activity"/>
    <property type="evidence" value="ECO:0007669"/>
    <property type="project" value="TreeGrafter"/>
</dbReference>
<evidence type="ECO:0000256" key="1">
    <source>
        <dbReference type="ARBA" id="ARBA00001954"/>
    </source>
</evidence>
<gene>
    <name evidence="7" type="ORF">GGD41_001983</name>
</gene>
<protein>
    <submittedName>
        <fullName evidence="7">Uncharacterized protein</fullName>
    </submittedName>
</protein>
<evidence type="ECO:0000313" key="7">
    <source>
        <dbReference type="EMBL" id="NYH14755.1"/>
    </source>
</evidence>
<keyword evidence="3" id="KW-0479">Metal-binding</keyword>
<dbReference type="Pfam" id="PF03055">
    <property type="entry name" value="RPE65"/>
    <property type="match status" value="1"/>
</dbReference>
<evidence type="ECO:0000256" key="6">
    <source>
        <dbReference type="SAM" id="MobiDB-lite"/>
    </source>
</evidence>
<comment type="similarity">
    <text evidence="2">Belongs to the carotenoid oxygenase family.</text>
</comment>
<dbReference type="GO" id="GO:0046872">
    <property type="term" value="F:metal ion binding"/>
    <property type="evidence" value="ECO:0007669"/>
    <property type="project" value="UniProtKB-KW"/>
</dbReference>
<organism evidence="7 8">
    <name type="scientific">Paraburkholderia bryophila</name>
    <dbReference type="NCBI Taxonomy" id="420952"/>
    <lineage>
        <taxon>Bacteria</taxon>
        <taxon>Pseudomonadati</taxon>
        <taxon>Pseudomonadota</taxon>
        <taxon>Betaproteobacteria</taxon>
        <taxon>Burkholderiales</taxon>
        <taxon>Burkholderiaceae</taxon>
        <taxon>Paraburkholderia</taxon>
    </lineage>
</organism>
<proteinExistence type="inferred from homology"/>
<evidence type="ECO:0000256" key="3">
    <source>
        <dbReference type="ARBA" id="ARBA00022723"/>
    </source>
</evidence>
<dbReference type="EMBL" id="JACCAU010000001">
    <property type="protein sequence ID" value="NYH14755.1"/>
    <property type="molecule type" value="Genomic_DNA"/>
</dbReference>
<feature type="region of interest" description="Disordered" evidence="6">
    <location>
        <begin position="134"/>
        <end position="162"/>
    </location>
</feature>
<keyword evidence="5" id="KW-0408">Iron</keyword>
<dbReference type="InterPro" id="IPR004294">
    <property type="entry name" value="Carotenoid_Oase"/>
</dbReference>
<dbReference type="PANTHER" id="PTHR10543:SF89">
    <property type="entry name" value="CAROTENOID 9,10(9',10')-CLEAVAGE DIOXYGENASE 1"/>
    <property type="match status" value="1"/>
</dbReference>
<dbReference type="GO" id="GO:0016121">
    <property type="term" value="P:carotene catabolic process"/>
    <property type="evidence" value="ECO:0007669"/>
    <property type="project" value="TreeGrafter"/>
</dbReference>
<name>A0A7Y9W5U8_9BURK</name>
<evidence type="ECO:0000313" key="8">
    <source>
        <dbReference type="Proteomes" id="UP000572540"/>
    </source>
</evidence>
<evidence type="ECO:0000256" key="5">
    <source>
        <dbReference type="ARBA" id="ARBA00023004"/>
    </source>
</evidence>
<evidence type="ECO:0000256" key="4">
    <source>
        <dbReference type="ARBA" id="ARBA00023002"/>
    </source>
</evidence>
<keyword evidence="4" id="KW-0560">Oxidoreductase</keyword>
<accession>A0A7Y9W5U8</accession>
<comment type="caution">
    <text evidence="7">The sequence shown here is derived from an EMBL/GenBank/DDBJ whole genome shotgun (WGS) entry which is preliminary data.</text>
</comment>